<dbReference type="EMBL" id="BAAAFD010000004">
    <property type="protein sequence ID" value="GAA0856363.1"/>
    <property type="molecule type" value="Genomic_DNA"/>
</dbReference>
<comment type="caution">
    <text evidence="7">The sequence shown here is derived from an EMBL/GenBank/DDBJ whole genome shotgun (WGS) entry which is preliminary data.</text>
</comment>
<dbReference type="PROSITE" id="PS51257">
    <property type="entry name" value="PROKAR_LIPOPROTEIN"/>
    <property type="match status" value="1"/>
</dbReference>
<sequence>MRLLTAMTFCLLIFLFGCSEQESVKQQRQAPEVDVSTPIEAVITQWDEYTGRFGAVDEVELRARVSGYLQKVNFKDGQTVKKGDVLFVIDQRPFEIALRSAESRFTLAKKELERGNDLRKKNSISQEEVDRRLNEYEMARAALDNAKLEMEFTEVKSPIDGIVSRDLVNVGNLVNGSANNATLLTTVVSINPIHFYFDAGEGDLLKYMRLSQMDKRQSSRTAPNPVKIRLQDEDTFAHEGVMDFVDNRVDQSTGTIQGRAILDNQDGFILPGLFGRIRLLARENVSVLLVPDTIIGTDQSRKFVYIVNAENQVDRKFVKLGKLHNQELRVIESGLLATDKIIVNGLMRVRPGAQVQPVDVNISEQYDVK</sequence>
<dbReference type="Proteomes" id="UP001500359">
    <property type="component" value="Unassembled WGS sequence"/>
</dbReference>
<proteinExistence type="inferred from homology"/>
<dbReference type="Pfam" id="PF25967">
    <property type="entry name" value="RND-MFP_C"/>
    <property type="match status" value="1"/>
</dbReference>
<gene>
    <name evidence="7" type="ORF">GCM10009114_17990</name>
</gene>
<protein>
    <submittedName>
        <fullName evidence="7">Efflux RND transporter periplasmic adaptor subunit</fullName>
    </submittedName>
</protein>
<dbReference type="InterPro" id="IPR006143">
    <property type="entry name" value="RND_pump_MFP"/>
</dbReference>
<accession>A0ABP3WT67</accession>
<feature type="domain" description="Multidrug resistance protein MdtA-like barrel-sandwich hybrid" evidence="4">
    <location>
        <begin position="58"/>
        <end position="184"/>
    </location>
</feature>
<dbReference type="Gene3D" id="1.10.287.470">
    <property type="entry name" value="Helix hairpin bin"/>
    <property type="match status" value="1"/>
</dbReference>
<evidence type="ECO:0000256" key="3">
    <source>
        <dbReference type="SAM" id="Coils"/>
    </source>
</evidence>
<dbReference type="InterPro" id="IPR058627">
    <property type="entry name" value="MdtA-like_C"/>
</dbReference>
<evidence type="ECO:0000313" key="8">
    <source>
        <dbReference type="Proteomes" id="UP001500359"/>
    </source>
</evidence>
<dbReference type="SUPFAM" id="SSF111369">
    <property type="entry name" value="HlyD-like secretion proteins"/>
    <property type="match status" value="1"/>
</dbReference>
<dbReference type="RefSeq" id="WP_343858950.1">
    <property type="nucleotide sequence ID" value="NZ_BAAAFD010000004.1"/>
</dbReference>
<dbReference type="NCBIfam" id="TIGR01730">
    <property type="entry name" value="RND_mfp"/>
    <property type="match status" value="1"/>
</dbReference>
<evidence type="ECO:0000313" key="7">
    <source>
        <dbReference type="EMBL" id="GAA0856363.1"/>
    </source>
</evidence>
<evidence type="ECO:0000259" key="4">
    <source>
        <dbReference type="Pfam" id="PF25917"/>
    </source>
</evidence>
<name>A0ABP3WT67_9ALTE</name>
<evidence type="ECO:0000256" key="2">
    <source>
        <dbReference type="ARBA" id="ARBA00009477"/>
    </source>
</evidence>
<dbReference type="PANTHER" id="PTHR30158:SF10">
    <property type="entry name" value="CATION EFFLUX PUMP"/>
    <property type="match status" value="1"/>
</dbReference>
<dbReference type="Pfam" id="PF25917">
    <property type="entry name" value="BSH_RND"/>
    <property type="match status" value="1"/>
</dbReference>
<keyword evidence="3" id="KW-0175">Coiled coil</keyword>
<comment type="subcellular location">
    <subcellularLocation>
        <location evidence="1">Cell inner membrane</location>
        <topology evidence="1">Lipid-anchor</topology>
    </subcellularLocation>
</comment>
<dbReference type="Gene3D" id="2.40.50.100">
    <property type="match status" value="1"/>
</dbReference>
<keyword evidence="8" id="KW-1185">Reference proteome</keyword>
<reference evidence="8" key="1">
    <citation type="journal article" date="2019" name="Int. J. Syst. Evol. Microbiol.">
        <title>The Global Catalogue of Microorganisms (GCM) 10K type strain sequencing project: providing services to taxonomists for standard genome sequencing and annotation.</title>
        <authorList>
            <consortium name="The Broad Institute Genomics Platform"/>
            <consortium name="The Broad Institute Genome Sequencing Center for Infectious Disease"/>
            <person name="Wu L."/>
            <person name="Ma J."/>
        </authorList>
    </citation>
    <scope>NUCLEOTIDE SEQUENCE [LARGE SCALE GENOMIC DNA]</scope>
    <source>
        <strain evidence="8">JCM 15896</strain>
    </source>
</reference>
<evidence type="ECO:0000259" key="5">
    <source>
        <dbReference type="Pfam" id="PF25944"/>
    </source>
</evidence>
<dbReference type="Gene3D" id="2.40.420.20">
    <property type="match status" value="1"/>
</dbReference>
<feature type="domain" description="Multidrug resistance protein MdtA-like beta-barrel" evidence="5">
    <location>
        <begin position="215"/>
        <end position="280"/>
    </location>
</feature>
<dbReference type="InterPro" id="IPR058625">
    <property type="entry name" value="MdtA-like_BSH"/>
</dbReference>
<evidence type="ECO:0000256" key="1">
    <source>
        <dbReference type="ARBA" id="ARBA00004519"/>
    </source>
</evidence>
<dbReference type="PANTHER" id="PTHR30158">
    <property type="entry name" value="ACRA/E-RELATED COMPONENT OF DRUG EFFLUX TRANSPORTER"/>
    <property type="match status" value="1"/>
</dbReference>
<evidence type="ECO:0000259" key="6">
    <source>
        <dbReference type="Pfam" id="PF25967"/>
    </source>
</evidence>
<organism evidence="7 8">
    <name type="scientific">Aliiglaciecola litoralis</name>
    <dbReference type="NCBI Taxonomy" id="582857"/>
    <lineage>
        <taxon>Bacteria</taxon>
        <taxon>Pseudomonadati</taxon>
        <taxon>Pseudomonadota</taxon>
        <taxon>Gammaproteobacteria</taxon>
        <taxon>Alteromonadales</taxon>
        <taxon>Alteromonadaceae</taxon>
        <taxon>Aliiglaciecola</taxon>
    </lineage>
</organism>
<feature type="coiled-coil region" evidence="3">
    <location>
        <begin position="129"/>
        <end position="156"/>
    </location>
</feature>
<dbReference type="Pfam" id="PF25944">
    <property type="entry name" value="Beta-barrel_RND"/>
    <property type="match status" value="1"/>
</dbReference>
<comment type="similarity">
    <text evidence="2">Belongs to the membrane fusion protein (MFP) (TC 8.A.1) family.</text>
</comment>
<feature type="domain" description="Multidrug resistance protein MdtA-like C-terminal permuted SH3" evidence="6">
    <location>
        <begin position="287"/>
        <end position="347"/>
    </location>
</feature>
<dbReference type="Gene3D" id="2.40.30.170">
    <property type="match status" value="1"/>
</dbReference>
<dbReference type="InterPro" id="IPR058626">
    <property type="entry name" value="MdtA-like_b-barrel"/>
</dbReference>